<evidence type="ECO:0000259" key="1">
    <source>
        <dbReference type="PROSITE" id="PS50943"/>
    </source>
</evidence>
<organism evidence="2 3">
    <name type="scientific">Chitinophaga chungangae</name>
    <dbReference type="NCBI Taxonomy" id="2821488"/>
    <lineage>
        <taxon>Bacteria</taxon>
        <taxon>Pseudomonadati</taxon>
        <taxon>Bacteroidota</taxon>
        <taxon>Chitinophagia</taxon>
        <taxon>Chitinophagales</taxon>
        <taxon>Chitinophagaceae</taxon>
        <taxon>Chitinophaga</taxon>
    </lineage>
</organism>
<dbReference type="InterPro" id="IPR010982">
    <property type="entry name" value="Lambda_DNA-bd_dom_sf"/>
</dbReference>
<dbReference type="SMART" id="SM00530">
    <property type="entry name" value="HTH_XRE"/>
    <property type="match status" value="1"/>
</dbReference>
<reference evidence="3" key="1">
    <citation type="submission" date="2021-03" db="EMBL/GenBank/DDBJ databases">
        <title>Assistant Professor.</title>
        <authorList>
            <person name="Huq M.A."/>
        </authorList>
    </citation>
    <scope>NUCLEOTIDE SEQUENCE [LARGE SCALE GENOMIC DNA]</scope>
    <source>
        <strain evidence="3">MAH-28</strain>
    </source>
</reference>
<proteinExistence type="predicted"/>
<feature type="domain" description="HTH cro/C1-type" evidence="1">
    <location>
        <begin position="17"/>
        <end position="71"/>
    </location>
</feature>
<dbReference type="EMBL" id="JAGHKP010000001">
    <property type="protein sequence ID" value="MBO9151901.1"/>
    <property type="molecule type" value="Genomic_DNA"/>
</dbReference>
<evidence type="ECO:0000313" key="2">
    <source>
        <dbReference type="EMBL" id="MBO9151901.1"/>
    </source>
</evidence>
<sequence>MKIKGKQDFLKMLACNLLFLRETKGLSMQKLCDEMEINKSNYAKWEEGVCAPRYGPIITLSRYYGVTIDDLLTKYLSYGTGVKAA</sequence>
<dbReference type="CDD" id="cd00093">
    <property type="entry name" value="HTH_XRE"/>
    <property type="match status" value="1"/>
</dbReference>
<comment type="caution">
    <text evidence="2">The sequence shown here is derived from an EMBL/GenBank/DDBJ whole genome shotgun (WGS) entry which is preliminary data.</text>
</comment>
<dbReference type="SUPFAM" id="SSF47413">
    <property type="entry name" value="lambda repressor-like DNA-binding domains"/>
    <property type="match status" value="1"/>
</dbReference>
<gene>
    <name evidence="2" type="ORF">J7I43_06755</name>
</gene>
<dbReference type="RefSeq" id="WP_209144541.1">
    <property type="nucleotide sequence ID" value="NZ_JAGHKP010000001.1"/>
</dbReference>
<dbReference type="InterPro" id="IPR001387">
    <property type="entry name" value="Cro/C1-type_HTH"/>
</dbReference>
<protein>
    <submittedName>
        <fullName evidence="2">Helix-turn-helix transcriptional regulator</fullName>
    </submittedName>
</protein>
<dbReference type="PROSITE" id="PS50943">
    <property type="entry name" value="HTH_CROC1"/>
    <property type="match status" value="1"/>
</dbReference>
<keyword evidence="3" id="KW-1185">Reference proteome</keyword>
<name>A0ABS3YB67_9BACT</name>
<dbReference type="Pfam" id="PF12844">
    <property type="entry name" value="HTH_19"/>
    <property type="match status" value="1"/>
</dbReference>
<dbReference type="Gene3D" id="1.10.260.40">
    <property type="entry name" value="lambda repressor-like DNA-binding domains"/>
    <property type="match status" value="1"/>
</dbReference>
<accession>A0ABS3YB67</accession>
<evidence type="ECO:0000313" key="3">
    <source>
        <dbReference type="Proteomes" id="UP000679126"/>
    </source>
</evidence>
<dbReference type="Proteomes" id="UP000679126">
    <property type="component" value="Unassembled WGS sequence"/>
</dbReference>